<organism evidence="2 3">
    <name type="scientific">Drosophila gunungcola</name>
    <name type="common">fruit fly</name>
    <dbReference type="NCBI Taxonomy" id="103775"/>
    <lineage>
        <taxon>Eukaryota</taxon>
        <taxon>Metazoa</taxon>
        <taxon>Ecdysozoa</taxon>
        <taxon>Arthropoda</taxon>
        <taxon>Hexapoda</taxon>
        <taxon>Insecta</taxon>
        <taxon>Pterygota</taxon>
        <taxon>Neoptera</taxon>
        <taxon>Endopterygota</taxon>
        <taxon>Diptera</taxon>
        <taxon>Brachycera</taxon>
        <taxon>Muscomorpha</taxon>
        <taxon>Ephydroidea</taxon>
        <taxon>Drosophilidae</taxon>
        <taxon>Drosophila</taxon>
        <taxon>Sophophora</taxon>
    </lineage>
</organism>
<gene>
    <name evidence="2" type="ORF">M5D96_000579</name>
</gene>
<keyword evidence="1" id="KW-1133">Transmembrane helix</keyword>
<dbReference type="PANTHER" id="PTHR10974">
    <property type="entry name" value="FI08016P-RELATED"/>
    <property type="match status" value="1"/>
</dbReference>
<dbReference type="PANTHER" id="PTHR10974:SF9">
    <property type="entry name" value="DUF229 DOMAIN CONTAINING PROTEIN-RELATED"/>
    <property type="match status" value="1"/>
</dbReference>
<dbReference type="InterPro" id="IPR004245">
    <property type="entry name" value="DUF229"/>
</dbReference>
<keyword evidence="1" id="KW-0812">Transmembrane</keyword>
<evidence type="ECO:0000313" key="3">
    <source>
        <dbReference type="Proteomes" id="UP001059596"/>
    </source>
</evidence>
<dbReference type="CDD" id="cd16021">
    <property type="entry name" value="ALP_like"/>
    <property type="match status" value="1"/>
</dbReference>
<dbReference type="EMBL" id="JAMKOV010000001">
    <property type="protein sequence ID" value="KAI8044420.1"/>
    <property type="molecule type" value="Genomic_DNA"/>
</dbReference>
<dbReference type="InterPro" id="IPR017850">
    <property type="entry name" value="Alkaline_phosphatase_core_sf"/>
</dbReference>
<evidence type="ECO:0008006" key="4">
    <source>
        <dbReference type="Google" id="ProtNLM"/>
    </source>
</evidence>
<comment type="caution">
    <text evidence="2">The sequence shown here is derived from an EMBL/GenBank/DDBJ whole genome shotgun (WGS) entry which is preliminary data.</text>
</comment>
<evidence type="ECO:0000313" key="2">
    <source>
        <dbReference type="EMBL" id="KAI8044420.1"/>
    </source>
</evidence>
<feature type="transmembrane region" description="Helical" evidence="1">
    <location>
        <begin position="6"/>
        <end position="26"/>
    </location>
</feature>
<keyword evidence="1" id="KW-0472">Membrane</keyword>
<dbReference type="Gene3D" id="3.40.720.10">
    <property type="entry name" value="Alkaline Phosphatase, subunit A"/>
    <property type="match status" value="1"/>
</dbReference>
<dbReference type="OrthoDB" id="413313at2759"/>
<proteinExistence type="predicted"/>
<dbReference type="SUPFAM" id="SSF53649">
    <property type="entry name" value="Alkaline phosphatase-like"/>
    <property type="match status" value="1"/>
</dbReference>
<dbReference type="Proteomes" id="UP001059596">
    <property type="component" value="Chromosome 3R"/>
</dbReference>
<dbReference type="Pfam" id="PF02995">
    <property type="entry name" value="DUF229"/>
    <property type="match status" value="1"/>
</dbReference>
<sequence>MINLFYPILKWLCFCFIAVIVTLNLINQTSNTRYRKLRVSKLTVDESEIPVTNTYTAKENTEAALPLFFVETAKCKIPYVNPFEADDMASFHPEHFETCSNESALVTPIYDVSRRRYVLFINKTLASILLNSSEGEYNCYYQEITRDRQHDSYDKVERKYFTQNYELPLHVQGMILACHRLGNESDVLQSDAYTLIQYKPPPKGLSLEPAKRKPSVLMFGIDSLSRINLRRTMPKVYNFLQSSGWYELQGYNKVGDNTFPNLMAILTGYSEDSALNKVCDWKTRGCLDETPFIWKFLRNASYLTAYAEDESSINTFNYLKPGFVEQPTDFYLRPFQKAFESGLNTWKCQDCTMKYCIGRRITSSYAYDMARDFAKRFVDERPIWGLFWSNSFSHDSWEMPSKMDDYVLQYLLDFEADGVFEQSIMVFLSDHGSRYGHLMSLPSGFLEERLPSMFIYLPPWFRAQYPEYASALQGNQNRLTSNYDLHNTLKHIIELGGSTVLPKSVDCPQCQSLFLPVAEARSCEEAGIPDHYCTCEPYKRIQANWAKRIAPGIIGRINEYLAGRNLSGICWELTLSYIHKTEMKIGLDHNFHGDLPIAEVATYRTMFKVKQNTADFRATVLFNNVTGSVEVSVPSISRLDRYKDVSTCVDDKTDKKYCICKSDFKV</sequence>
<dbReference type="GO" id="GO:0005615">
    <property type="term" value="C:extracellular space"/>
    <property type="evidence" value="ECO:0007669"/>
    <property type="project" value="TreeGrafter"/>
</dbReference>
<dbReference type="FunFam" id="3.40.720.10:FF:000017">
    <property type="entry name" value="Predicted protein"/>
    <property type="match status" value="1"/>
</dbReference>
<accession>A0A9Q0BUI2</accession>
<keyword evidence="3" id="KW-1185">Reference proteome</keyword>
<evidence type="ECO:0000256" key="1">
    <source>
        <dbReference type="SAM" id="Phobius"/>
    </source>
</evidence>
<name>A0A9Q0BUI2_9MUSC</name>
<reference evidence="2" key="1">
    <citation type="journal article" date="2023" name="Genome Biol. Evol.">
        <title>Long-read-based Genome Assembly of Drosophila gunungcola Reveals Fewer Chemosensory Genes in Flower-breeding Species.</title>
        <authorList>
            <person name="Negi A."/>
            <person name="Liao B.Y."/>
            <person name="Yeh S.D."/>
        </authorList>
    </citation>
    <scope>NUCLEOTIDE SEQUENCE</scope>
    <source>
        <strain evidence="2">Sukarami</strain>
    </source>
</reference>
<dbReference type="AlphaFoldDB" id="A0A9Q0BUI2"/>
<protein>
    <recommendedName>
        <fullName evidence="4">DUF229 domain containing protein</fullName>
    </recommendedName>
</protein>